<dbReference type="KEGG" id="plei:Q9312_02250"/>
<reference evidence="1 2" key="1">
    <citation type="submission" date="2023-08" db="EMBL/GenBank/DDBJ databases">
        <title>Pleionea litopenaei sp. nov., isolated from stomach of juvenile Litopenaeus vannamei.</title>
        <authorList>
            <person name="Rho A.M."/>
            <person name="Hwang C.Y."/>
        </authorList>
    </citation>
    <scope>NUCLEOTIDE SEQUENCE [LARGE SCALE GENOMIC DNA]</scope>
    <source>
        <strain evidence="1 2">HL-JVS1</strain>
    </source>
</reference>
<protein>
    <submittedName>
        <fullName evidence="1">Uncharacterized protein</fullName>
    </submittedName>
</protein>
<dbReference type="Proteomes" id="UP001239782">
    <property type="component" value="Chromosome"/>
</dbReference>
<gene>
    <name evidence="1" type="ORF">Q9312_02250</name>
</gene>
<sequence length="54" mass="6333">MKEVRKWISRVSLSVFLMSTLYITTHVNDFPEVAHIESKTEAFANLIQVVFRYS</sequence>
<proteinExistence type="predicted"/>
<evidence type="ECO:0000313" key="2">
    <source>
        <dbReference type="Proteomes" id="UP001239782"/>
    </source>
</evidence>
<accession>A0AA51X6Y2</accession>
<dbReference type="AlphaFoldDB" id="A0AA51X6Y2"/>
<name>A0AA51X6Y2_9GAMM</name>
<dbReference type="RefSeq" id="WP_309202911.1">
    <property type="nucleotide sequence ID" value="NZ_CP133548.1"/>
</dbReference>
<dbReference type="EMBL" id="CP133548">
    <property type="protein sequence ID" value="WMS87757.1"/>
    <property type="molecule type" value="Genomic_DNA"/>
</dbReference>
<evidence type="ECO:0000313" key="1">
    <source>
        <dbReference type="EMBL" id="WMS87757.1"/>
    </source>
</evidence>
<keyword evidence="2" id="KW-1185">Reference proteome</keyword>
<organism evidence="1 2">
    <name type="scientific">Pleionea litopenaei</name>
    <dbReference type="NCBI Taxonomy" id="3070815"/>
    <lineage>
        <taxon>Bacteria</taxon>
        <taxon>Pseudomonadati</taxon>
        <taxon>Pseudomonadota</taxon>
        <taxon>Gammaproteobacteria</taxon>
        <taxon>Oceanospirillales</taxon>
        <taxon>Pleioneaceae</taxon>
        <taxon>Pleionea</taxon>
    </lineage>
</organism>